<evidence type="ECO:0000256" key="1">
    <source>
        <dbReference type="SAM" id="MobiDB-lite"/>
    </source>
</evidence>
<evidence type="ECO:0000313" key="3">
    <source>
        <dbReference type="Proteomes" id="UP000183015"/>
    </source>
</evidence>
<name>A0A1H7UVW1_STRJI</name>
<evidence type="ECO:0000313" key="2">
    <source>
        <dbReference type="EMBL" id="SEM00778.1"/>
    </source>
</evidence>
<dbReference type="STRING" id="235985.SAMN05414137_116188"/>
<organism evidence="2 3">
    <name type="scientific">Streptacidiphilus jiangxiensis</name>
    <dbReference type="NCBI Taxonomy" id="235985"/>
    <lineage>
        <taxon>Bacteria</taxon>
        <taxon>Bacillati</taxon>
        <taxon>Actinomycetota</taxon>
        <taxon>Actinomycetes</taxon>
        <taxon>Kitasatosporales</taxon>
        <taxon>Streptomycetaceae</taxon>
        <taxon>Streptacidiphilus</taxon>
    </lineage>
</organism>
<dbReference type="EMBL" id="FOAZ01000016">
    <property type="protein sequence ID" value="SEM00778.1"/>
    <property type="molecule type" value="Genomic_DNA"/>
</dbReference>
<reference evidence="3" key="1">
    <citation type="submission" date="2016-10" db="EMBL/GenBank/DDBJ databases">
        <authorList>
            <person name="Varghese N."/>
        </authorList>
    </citation>
    <scope>NUCLEOTIDE SEQUENCE [LARGE SCALE GENOMIC DNA]</scope>
    <source>
        <strain evidence="3">DSM 45096 / BCRC 16803 / CGMCC 4.1857 / CIP 109030 / JCM 12277 / KCTC 19219 / NBRC 100920 / 33214</strain>
    </source>
</reference>
<feature type="region of interest" description="Disordered" evidence="1">
    <location>
        <begin position="9"/>
        <end position="29"/>
    </location>
</feature>
<accession>A0A1H7UVW1</accession>
<protein>
    <submittedName>
        <fullName evidence="2">Uncharacterized protein</fullName>
    </submittedName>
</protein>
<dbReference type="AlphaFoldDB" id="A0A1H7UVW1"/>
<dbReference type="Proteomes" id="UP000183015">
    <property type="component" value="Unassembled WGS sequence"/>
</dbReference>
<dbReference type="eggNOG" id="ENOG50309SC">
    <property type="taxonomic scope" value="Bacteria"/>
</dbReference>
<dbReference type="OrthoDB" id="3852630at2"/>
<proteinExistence type="predicted"/>
<feature type="compositionally biased region" description="Pro residues" evidence="1">
    <location>
        <begin position="170"/>
        <end position="182"/>
    </location>
</feature>
<feature type="region of interest" description="Disordered" evidence="1">
    <location>
        <begin position="168"/>
        <end position="195"/>
    </location>
</feature>
<sequence length="195" mass="20348">MARAISLISSPEESTVETVGGAAGGSTGREAVMPAEPEADRVPDWAAALVHSAVANRPVADVARLFALLDADGENAWPSPASEVAAGRPLEELTVLLSALRGPQMTRGRDILRVAVVTRPVPEVVQLVHALGGPNSPVVEQALQLAAIARPVDDVVALARALQGVVLERPAPPAAEPTPEPEPPAEKRRKSRWSS</sequence>
<keyword evidence="3" id="KW-1185">Reference proteome</keyword>
<gene>
    <name evidence="2" type="ORF">SAMN05414137_116188</name>
</gene>
<dbReference type="RefSeq" id="WP_143094548.1">
    <property type="nucleotide sequence ID" value="NZ_BBPN01000022.1"/>
</dbReference>